<name>A0A7X2NDX9_9FIRM</name>
<keyword evidence="3" id="KW-1185">Reference proteome</keyword>
<proteinExistence type="predicted"/>
<gene>
    <name evidence="2" type="ORF">FYJ52_00180</name>
</gene>
<dbReference type="PANTHER" id="PTHR39196:SF1">
    <property type="entry name" value="PRIMOSOME, DNAD SUBUNIT"/>
    <property type="match status" value="1"/>
</dbReference>
<dbReference type="PANTHER" id="PTHR39196">
    <property type="entry name" value="PRIMOSOME, DNAD SUBUNIT"/>
    <property type="match status" value="1"/>
</dbReference>
<sequence length="301" mass="34192">MARPQKEGLDYFPLDCGFFRDKKARLVKAKFGAKGLVVLIHVFCEIYENHGYYMTWDEDDCLMMAETVGCGASPELVSQVIEFSAARSLFDYTLFSQEQILTSRGIQKRFIKSASKRDNIRMRKDLFLLDEKEIPKGSLVKLDFFSVSGEKTHVSEPETSVTGESIPKAKESKVKQSRVKNIYMSDKADIAGADAPHFDYQLYADYWNHHVAEPTGIAAIRKADKWSSTRKKNLRARVKAEGAKTVIAVFDLVSASDFLSGRSGKWQADFDWVLKDGNFQKIIEGKFNNRNSPIMKHFTID</sequence>
<accession>A0A7X2NDX9</accession>
<feature type="domain" description="Lin1244/Lin1753-like N-terminal" evidence="1">
    <location>
        <begin position="11"/>
        <end position="106"/>
    </location>
</feature>
<evidence type="ECO:0000259" key="1">
    <source>
        <dbReference type="Pfam" id="PF14297"/>
    </source>
</evidence>
<protein>
    <submittedName>
        <fullName evidence="2">DUF4373 domain-containing protein</fullName>
    </submittedName>
</protein>
<dbReference type="Proteomes" id="UP000461754">
    <property type="component" value="Unassembled WGS sequence"/>
</dbReference>
<dbReference type="InterPro" id="IPR025400">
    <property type="entry name" value="Lin1244/Lin1753-like_N"/>
</dbReference>
<evidence type="ECO:0000313" key="2">
    <source>
        <dbReference type="EMBL" id="MSS18840.1"/>
    </source>
</evidence>
<comment type="caution">
    <text evidence="2">The sequence shown here is derived from an EMBL/GenBank/DDBJ whole genome shotgun (WGS) entry which is preliminary data.</text>
</comment>
<dbReference type="AlphaFoldDB" id="A0A7X2NDX9"/>
<dbReference type="Pfam" id="PF14297">
    <property type="entry name" value="Lin1244_N"/>
    <property type="match status" value="1"/>
</dbReference>
<dbReference type="EMBL" id="VUMO01000001">
    <property type="protein sequence ID" value="MSS18840.1"/>
    <property type="molecule type" value="Genomic_DNA"/>
</dbReference>
<organism evidence="2 3">
    <name type="scientific">Pseudoramibacter porci</name>
    <dbReference type="NCBI Taxonomy" id="2606631"/>
    <lineage>
        <taxon>Bacteria</taxon>
        <taxon>Bacillati</taxon>
        <taxon>Bacillota</taxon>
        <taxon>Clostridia</taxon>
        <taxon>Eubacteriales</taxon>
        <taxon>Eubacteriaceae</taxon>
        <taxon>Pseudoramibacter</taxon>
    </lineage>
</organism>
<reference evidence="2 3" key="1">
    <citation type="submission" date="2019-08" db="EMBL/GenBank/DDBJ databases">
        <title>In-depth cultivation of the pig gut microbiome towards novel bacterial diversity and tailored functional studies.</title>
        <authorList>
            <person name="Wylensek D."/>
            <person name="Hitch T.C.A."/>
            <person name="Clavel T."/>
        </authorList>
    </citation>
    <scope>NUCLEOTIDE SEQUENCE [LARGE SCALE GENOMIC DNA]</scope>
    <source>
        <strain evidence="2 3">RF-744-FAT-4</strain>
    </source>
</reference>
<evidence type="ECO:0000313" key="3">
    <source>
        <dbReference type="Proteomes" id="UP000461754"/>
    </source>
</evidence>
<dbReference type="RefSeq" id="WP_154575248.1">
    <property type="nucleotide sequence ID" value="NZ_VUMO01000001.1"/>
</dbReference>